<sequence length="246" mass="26872">MSESAKPPRRHRRTSWRLAVPLVTVFAGGLFVTSAISSDGTDLRSENSDVDQLVRERAANVEELRDEVSGVREANRELANSVDQQSVVKQRENAEDLMPTTGFTEVVGPGMRIALDDAPRESDSDDVDPNLLVVHQQDIQAFVNALWASGAEAISLQGQRLISTTGIKCVGNTVVLDGVPYAPPYVIEAVGDVTEMENALNAANAVNVYKDYVEKYDLGLTQEVKTEIEIPAYRNTPDLQYAEPVA</sequence>
<proteinExistence type="inferred from homology"/>
<dbReference type="Proteomes" id="UP001164390">
    <property type="component" value="Chromosome"/>
</dbReference>
<evidence type="ECO:0000313" key="2">
    <source>
        <dbReference type="EMBL" id="UYM07409.1"/>
    </source>
</evidence>
<dbReference type="InterPro" id="IPR010273">
    <property type="entry name" value="DUF881"/>
</dbReference>
<organism evidence="2 3">
    <name type="scientific">Solicola gregarius</name>
    <dbReference type="NCBI Taxonomy" id="2908642"/>
    <lineage>
        <taxon>Bacteria</taxon>
        <taxon>Bacillati</taxon>
        <taxon>Actinomycetota</taxon>
        <taxon>Actinomycetes</taxon>
        <taxon>Propionibacteriales</taxon>
        <taxon>Nocardioidaceae</taxon>
        <taxon>Solicola</taxon>
    </lineage>
</organism>
<reference evidence="2" key="1">
    <citation type="submission" date="2022-01" db="EMBL/GenBank/DDBJ databases">
        <title>Nocardioidaceae gen. sp. A5X3R13.</title>
        <authorList>
            <person name="Lopez Marin M.A."/>
            <person name="Uhlik O."/>
        </authorList>
    </citation>
    <scope>NUCLEOTIDE SEQUENCE</scope>
    <source>
        <strain evidence="2">A5X3R13</strain>
    </source>
</reference>
<dbReference type="PANTHER" id="PTHR37313">
    <property type="entry name" value="UPF0749 PROTEIN RV1825"/>
    <property type="match status" value="1"/>
</dbReference>
<gene>
    <name evidence="2" type="ORF">L0C25_10170</name>
</gene>
<dbReference type="KEGG" id="sgrg:L0C25_10170"/>
<dbReference type="PANTHER" id="PTHR37313:SF4">
    <property type="entry name" value="CONSERVED MEMBRANE PROTEIN-RELATED"/>
    <property type="match status" value="1"/>
</dbReference>
<dbReference type="Gene3D" id="3.30.70.1880">
    <property type="entry name" value="Protein of unknown function DUF881"/>
    <property type="match status" value="1"/>
</dbReference>
<name>A0AA46YNA7_9ACTN</name>
<dbReference type="Pfam" id="PF05949">
    <property type="entry name" value="DUF881"/>
    <property type="match status" value="1"/>
</dbReference>
<dbReference type="GO" id="GO:0005886">
    <property type="term" value="C:plasma membrane"/>
    <property type="evidence" value="ECO:0007669"/>
    <property type="project" value="TreeGrafter"/>
</dbReference>
<dbReference type="EMBL" id="CP094970">
    <property type="protein sequence ID" value="UYM07409.1"/>
    <property type="molecule type" value="Genomic_DNA"/>
</dbReference>
<protein>
    <submittedName>
        <fullName evidence="2">DUF881 domain-containing protein</fullName>
    </submittedName>
</protein>
<keyword evidence="3" id="KW-1185">Reference proteome</keyword>
<comment type="similarity">
    <text evidence="1">Belongs to the UPF0749 family.</text>
</comment>
<accession>A0AA46YNA7</accession>
<evidence type="ECO:0000313" key="3">
    <source>
        <dbReference type="Proteomes" id="UP001164390"/>
    </source>
</evidence>
<dbReference type="AlphaFoldDB" id="A0AA46YNA7"/>
<dbReference type="RefSeq" id="WP_271636383.1">
    <property type="nucleotide sequence ID" value="NZ_CP094970.1"/>
</dbReference>
<evidence type="ECO:0000256" key="1">
    <source>
        <dbReference type="ARBA" id="ARBA00009108"/>
    </source>
</evidence>